<organism evidence="7 8">
    <name type="scientific">Tritrichomonas musculus</name>
    <dbReference type="NCBI Taxonomy" id="1915356"/>
    <lineage>
        <taxon>Eukaryota</taxon>
        <taxon>Metamonada</taxon>
        <taxon>Parabasalia</taxon>
        <taxon>Tritrichomonadida</taxon>
        <taxon>Tritrichomonadidae</taxon>
        <taxon>Tritrichomonas</taxon>
    </lineage>
</organism>
<protein>
    <recommendedName>
        <fullName evidence="6">ABC transporter domain-containing protein</fullName>
    </recommendedName>
</protein>
<dbReference type="InterPro" id="IPR026082">
    <property type="entry name" value="ABCA"/>
</dbReference>
<accession>A0ABR2I6D6</accession>
<keyword evidence="4" id="KW-0067">ATP-binding</keyword>
<dbReference type="SUPFAM" id="SSF52540">
    <property type="entry name" value="P-loop containing nucleoside triphosphate hydrolases"/>
    <property type="match status" value="1"/>
</dbReference>
<feature type="transmembrane region" description="Helical" evidence="5">
    <location>
        <begin position="402"/>
        <end position="428"/>
    </location>
</feature>
<name>A0ABR2I6D6_9EUKA</name>
<dbReference type="SMART" id="SM00382">
    <property type="entry name" value="AAA"/>
    <property type="match status" value="1"/>
</dbReference>
<dbReference type="InterPro" id="IPR003593">
    <property type="entry name" value="AAA+_ATPase"/>
</dbReference>
<evidence type="ECO:0000256" key="5">
    <source>
        <dbReference type="SAM" id="Phobius"/>
    </source>
</evidence>
<keyword evidence="5" id="KW-0472">Membrane</keyword>
<feature type="domain" description="ABC transporter" evidence="6">
    <location>
        <begin position="478"/>
        <end position="711"/>
    </location>
</feature>
<dbReference type="InterPro" id="IPR027417">
    <property type="entry name" value="P-loop_NTPase"/>
</dbReference>
<feature type="transmembrane region" description="Helical" evidence="5">
    <location>
        <begin position="282"/>
        <end position="301"/>
    </location>
</feature>
<keyword evidence="5" id="KW-1133">Transmembrane helix</keyword>
<evidence type="ECO:0000313" key="8">
    <source>
        <dbReference type="Proteomes" id="UP001470230"/>
    </source>
</evidence>
<evidence type="ECO:0000256" key="4">
    <source>
        <dbReference type="ARBA" id="ARBA00022840"/>
    </source>
</evidence>
<evidence type="ECO:0000259" key="6">
    <source>
        <dbReference type="PROSITE" id="PS50893"/>
    </source>
</evidence>
<feature type="transmembrane region" description="Helical" evidence="5">
    <location>
        <begin position="231"/>
        <end position="247"/>
    </location>
</feature>
<dbReference type="PANTHER" id="PTHR19229:SF36">
    <property type="entry name" value="ATP-BINDING CASSETTE SUB-FAMILY A MEMBER 2"/>
    <property type="match status" value="1"/>
</dbReference>
<feature type="transmembrane region" description="Helical" evidence="5">
    <location>
        <begin position="198"/>
        <end position="219"/>
    </location>
</feature>
<dbReference type="InterPro" id="IPR017871">
    <property type="entry name" value="ABC_transporter-like_CS"/>
</dbReference>
<evidence type="ECO:0000256" key="2">
    <source>
        <dbReference type="ARBA" id="ARBA00022737"/>
    </source>
</evidence>
<comment type="caution">
    <text evidence="7">The sequence shown here is derived from an EMBL/GenBank/DDBJ whole genome shotgun (WGS) entry which is preliminary data.</text>
</comment>
<keyword evidence="1" id="KW-0813">Transport</keyword>
<evidence type="ECO:0000256" key="3">
    <source>
        <dbReference type="ARBA" id="ARBA00022741"/>
    </source>
</evidence>
<dbReference type="Proteomes" id="UP001470230">
    <property type="component" value="Unassembled WGS sequence"/>
</dbReference>
<keyword evidence="5" id="KW-0812">Transmembrane</keyword>
<dbReference type="Pfam" id="PF00005">
    <property type="entry name" value="ABC_tran"/>
    <property type="match status" value="1"/>
</dbReference>
<keyword evidence="3" id="KW-0547">Nucleotide-binding</keyword>
<feature type="transmembrane region" description="Helical" evidence="5">
    <location>
        <begin position="24"/>
        <end position="48"/>
    </location>
</feature>
<reference evidence="7 8" key="1">
    <citation type="submission" date="2024-04" db="EMBL/GenBank/DDBJ databases">
        <title>Tritrichomonas musculus Genome.</title>
        <authorList>
            <person name="Alves-Ferreira E."/>
            <person name="Grigg M."/>
            <person name="Lorenzi H."/>
            <person name="Galac M."/>
        </authorList>
    </citation>
    <scope>NUCLEOTIDE SEQUENCE [LARGE SCALE GENOMIC DNA]</scope>
    <source>
        <strain evidence="7 8">EAF2021</strain>
    </source>
</reference>
<sequence>MKFFSKNHFHAILFRKLIIFKRSWLSNLFYLLSSLAIASSSIIFHYIVVSFKSKLTETGDFSKIDQVPNALVFINDSSFPNFDLFVNSISTKYTKEIGYSVPIFSFENYTELNQFSYECAKTGKYLLSFGSSISISPNNYDMPSYSINILYNSTDEKVIDALVNEIIITDGIWKTIFGASSSFNYTNILLTKKYQDTYLIPMRLLLIFSSYSYFIPLLLTHSINDVLGNSLLYMSSCGLSVFSYWLATFIIDYLIWIVFSASLWLAFFLFKIPSFVASGYYVFYAFIMSGPSVLLFSYVLIHFLSNQNEAQKQLFFVFIGFVITQHVIEIINKSRDPPFWEEVLSSFIPPISMYRSILITSTSKYRTKLVKQINNINDINLDEILIQPYQTLFKKFDIHNIYFCHFIMDYINIIIYGTFLSLIGRILYGYNKKKDNITYAKNKDIFINQKRKVEKEMTKEALMMEEEVRNSSPNDYAIRINNVSRLFFDNDKTPILAVNSVSLGIKQGISFGFLGANGAGKTTLISMITSMLPTSNGTIEIDGEDINNLKDRSIISVCPQFNDHLIQEMTPLEHFTLYSYIFNMNKAETRKKINDIVDCLELHEILNRKLSEISFGDLRKLAVALSFFGPSKVIFLDEPTTSLDSNSRELVHKIILKNKSTKNILLCTHLLNEAEILCDQISIMSKGCIYALDSPQNLNKKFGTSIKIDVFLNDNDNEANNKCSNFFNRNIPKAVLAIERPKSRIYRISNQFITFPQLFRIMEEGRKDPNNGFYSFTCTSSSLEQTFLEIVKLSENGEVDASISLLRAAQESTPSV</sequence>
<gene>
    <name evidence="7" type="ORF">M9Y10_013198</name>
</gene>
<keyword evidence="2" id="KW-0677">Repeat</keyword>
<dbReference type="InterPro" id="IPR003439">
    <property type="entry name" value="ABC_transporter-like_ATP-bd"/>
</dbReference>
<dbReference type="EMBL" id="JAPFFF010000019">
    <property type="protein sequence ID" value="KAK8858098.1"/>
    <property type="molecule type" value="Genomic_DNA"/>
</dbReference>
<dbReference type="PANTHER" id="PTHR19229">
    <property type="entry name" value="ATP-BINDING CASSETTE TRANSPORTER SUBFAMILY A ABCA"/>
    <property type="match status" value="1"/>
</dbReference>
<evidence type="ECO:0000256" key="1">
    <source>
        <dbReference type="ARBA" id="ARBA00022448"/>
    </source>
</evidence>
<keyword evidence="8" id="KW-1185">Reference proteome</keyword>
<dbReference type="PROSITE" id="PS00211">
    <property type="entry name" value="ABC_TRANSPORTER_1"/>
    <property type="match status" value="1"/>
</dbReference>
<feature type="transmembrane region" description="Helical" evidence="5">
    <location>
        <begin position="313"/>
        <end position="331"/>
    </location>
</feature>
<dbReference type="PROSITE" id="PS50893">
    <property type="entry name" value="ABC_TRANSPORTER_2"/>
    <property type="match status" value="1"/>
</dbReference>
<evidence type="ECO:0000313" key="7">
    <source>
        <dbReference type="EMBL" id="KAK8858098.1"/>
    </source>
</evidence>
<proteinExistence type="predicted"/>
<feature type="transmembrane region" description="Helical" evidence="5">
    <location>
        <begin position="253"/>
        <end position="270"/>
    </location>
</feature>
<dbReference type="Gene3D" id="3.40.50.300">
    <property type="entry name" value="P-loop containing nucleotide triphosphate hydrolases"/>
    <property type="match status" value="1"/>
</dbReference>